<feature type="transmembrane region" description="Helical" evidence="3">
    <location>
        <begin position="103"/>
        <end position="121"/>
    </location>
</feature>
<dbReference type="Pfam" id="PF10181">
    <property type="entry name" value="PIG-H"/>
    <property type="match status" value="1"/>
</dbReference>
<reference evidence="5" key="1">
    <citation type="submission" date="2021-02" db="EMBL/GenBank/DDBJ databases">
        <authorList>
            <person name="Nowell W R."/>
        </authorList>
    </citation>
    <scope>NUCLEOTIDE SEQUENCE</scope>
</reference>
<evidence type="ECO:0000313" key="5">
    <source>
        <dbReference type="EMBL" id="CAF1426523.1"/>
    </source>
</evidence>
<comment type="pathway">
    <text evidence="1">Glycolipid biosynthesis; glycosylphosphatidylinositol-anchor biosynthesis.</text>
</comment>
<gene>
    <name evidence="5" type="ORF">JYZ213_LOCUS39308</name>
</gene>
<feature type="domain" description="Phosphatidylinositol N-acetylglucosaminyltransferase subunit H conserved" evidence="4">
    <location>
        <begin position="128"/>
        <end position="190"/>
    </location>
</feature>
<protein>
    <recommendedName>
        <fullName evidence="4">Phosphatidylinositol N-acetylglucosaminyltransferase subunit H conserved domain-containing protein</fullName>
    </recommendedName>
</protein>
<evidence type="ECO:0000256" key="2">
    <source>
        <dbReference type="ARBA" id="ARBA00009610"/>
    </source>
</evidence>
<keyword evidence="3" id="KW-0812">Transmembrane</keyword>
<dbReference type="UniPathway" id="UPA00196"/>
<dbReference type="GO" id="GO:0006506">
    <property type="term" value="P:GPI anchor biosynthetic process"/>
    <property type="evidence" value="ECO:0007669"/>
    <property type="project" value="UniProtKB-UniPathway"/>
</dbReference>
<evidence type="ECO:0000313" key="6">
    <source>
        <dbReference type="Proteomes" id="UP000663845"/>
    </source>
</evidence>
<accession>A0A815MRL7</accession>
<dbReference type="PANTHER" id="PTHR15231:SF1">
    <property type="entry name" value="PHOSPHATIDYLINOSITOL N-ACETYLGLUCOSAMINYLTRANSFERASE SUBUNIT H"/>
    <property type="match status" value="1"/>
</dbReference>
<comment type="caution">
    <text evidence="5">The sequence shown here is derived from an EMBL/GenBank/DDBJ whole genome shotgun (WGS) entry which is preliminary data.</text>
</comment>
<keyword evidence="3" id="KW-1133">Transmembrane helix</keyword>
<dbReference type="InterPro" id="IPR044215">
    <property type="entry name" value="PIG-H"/>
</dbReference>
<dbReference type="Proteomes" id="UP000663845">
    <property type="component" value="Unassembled WGS sequence"/>
</dbReference>
<dbReference type="PANTHER" id="PTHR15231">
    <property type="entry name" value="PHOSPHATIDYLINOSITOL N-ACETYLGLUCOSAMINYLTRANSFERASE SUBUNIT H"/>
    <property type="match status" value="1"/>
</dbReference>
<organism evidence="5 6">
    <name type="scientific">Adineta steineri</name>
    <dbReference type="NCBI Taxonomy" id="433720"/>
    <lineage>
        <taxon>Eukaryota</taxon>
        <taxon>Metazoa</taxon>
        <taxon>Spiralia</taxon>
        <taxon>Gnathifera</taxon>
        <taxon>Rotifera</taxon>
        <taxon>Eurotatoria</taxon>
        <taxon>Bdelloidea</taxon>
        <taxon>Adinetida</taxon>
        <taxon>Adinetidae</taxon>
        <taxon>Adineta</taxon>
    </lineage>
</organism>
<sequence>MKFHGGTCENIYGELLDYEIIQHENNLSTECRLERRTMKFHGGTCENIYGELLDYEIIQHENNLSTECRLERRTVHIQKWILSTIIFTYLAALIGIHKKDSSLLIFLSIILLAGVLIKAYLKVKRECVIVGNQIGLQLTTTYVIGRQTTTFISSNRIKDILINEGFVSQCLIYYLTLMINDSDKSMLPLFVKLLPRLSLLKIFYRHLYSAIHESK</sequence>
<dbReference type="EMBL" id="CAJNOG010001261">
    <property type="protein sequence ID" value="CAF1426523.1"/>
    <property type="molecule type" value="Genomic_DNA"/>
</dbReference>
<evidence type="ECO:0000259" key="4">
    <source>
        <dbReference type="Pfam" id="PF10181"/>
    </source>
</evidence>
<name>A0A815MRL7_9BILA</name>
<dbReference type="InterPro" id="IPR019328">
    <property type="entry name" value="PIGH-H_dom"/>
</dbReference>
<comment type="similarity">
    <text evidence="2">Belongs to the PIGH family.</text>
</comment>
<proteinExistence type="inferred from homology"/>
<dbReference type="AlphaFoldDB" id="A0A815MRL7"/>
<feature type="transmembrane region" description="Helical" evidence="3">
    <location>
        <begin position="80"/>
        <end position="97"/>
    </location>
</feature>
<dbReference type="GO" id="GO:0000506">
    <property type="term" value="C:glycosylphosphatidylinositol-N-acetylglucosaminyltransferase (GPI-GnT) complex"/>
    <property type="evidence" value="ECO:0007669"/>
    <property type="project" value="InterPro"/>
</dbReference>
<evidence type="ECO:0000256" key="1">
    <source>
        <dbReference type="ARBA" id="ARBA00004687"/>
    </source>
</evidence>
<evidence type="ECO:0000256" key="3">
    <source>
        <dbReference type="SAM" id="Phobius"/>
    </source>
</evidence>
<keyword evidence="3" id="KW-0472">Membrane</keyword>